<evidence type="ECO:0008006" key="4">
    <source>
        <dbReference type="Google" id="ProtNLM"/>
    </source>
</evidence>
<reference evidence="2 3" key="1">
    <citation type="submission" date="2020-07" db="EMBL/GenBank/DDBJ databases">
        <title>Sequencing the genomes of 1000 actinobacteria strains.</title>
        <authorList>
            <person name="Klenk H.-P."/>
        </authorList>
    </citation>
    <scope>NUCLEOTIDE SEQUENCE [LARGE SCALE GENOMIC DNA]</scope>
    <source>
        <strain evidence="2 3">DSM 15131</strain>
    </source>
</reference>
<evidence type="ECO:0000313" key="2">
    <source>
        <dbReference type="EMBL" id="NYI44718.1"/>
    </source>
</evidence>
<dbReference type="PROSITE" id="PS51257">
    <property type="entry name" value="PROKAR_LIPOPROTEIN"/>
    <property type="match status" value="1"/>
</dbReference>
<dbReference type="RefSeq" id="WP_179648497.1">
    <property type="nucleotide sequence ID" value="NZ_JACBZM010000001.1"/>
</dbReference>
<evidence type="ECO:0000313" key="3">
    <source>
        <dbReference type="Proteomes" id="UP000562045"/>
    </source>
</evidence>
<comment type="caution">
    <text evidence="2">The sequence shown here is derived from an EMBL/GenBank/DDBJ whole genome shotgun (WGS) entry which is preliminary data.</text>
</comment>
<dbReference type="EMBL" id="JACBZM010000001">
    <property type="protein sequence ID" value="NYI44718.1"/>
    <property type="molecule type" value="Genomic_DNA"/>
</dbReference>
<feature type="region of interest" description="Disordered" evidence="1">
    <location>
        <begin position="21"/>
        <end position="40"/>
    </location>
</feature>
<evidence type="ECO:0000256" key="1">
    <source>
        <dbReference type="SAM" id="MobiDB-lite"/>
    </source>
</evidence>
<dbReference type="Proteomes" id="UP000562045">
    <property type="component" value="Unassembled WGS sequence"/>
</dbReference>
<proteinExistence type="predicted"/>
<organism evidence="2 3">
    <name type="scientific">Nocardioides aromaticivorans</name>
    <dbReference type="NCBI Taxonomy" id="200618"/>
    <lineage>
        <taxon>Bacteria</taxon>
        <taxon>Bacillati</taxon>
        <taxon>Actinomycetota</taxon>
        <taxon>Actinomycetes</taxon>
        <taxon>Propionibacteriales</taxon>
        <taxon>Nocardioidaceae</taxon>
        <taxon>Nocardioides</taxon>
    </lineage>
</organism>
<dbReference type="AlphaFoldDB" id="A0A7Y9ZHP2"/>
<protein>
    <recommendedName>
        <fullName evidence="4">Lipoprotein</fullName>
    </recommendedName>
</protein>
<gene>
    <name evidence="2" type="ORF">BJ993_001798</name>
</gene>
<sequence length="211" mass="21709">MRLGIVVLSAVLLLSGCSDDGGSDGDEGRGGGSPAGAVDTRAIELPAELAGLRDRSDVIEDQAGAERAETDRENAEKSVALTKEWYDRAYDGAGFGMRTYADDELELLPTVIAVRAPAPGLTSGPVADPEVLGIEAGPSVPRHVESDGVECVEFSTVTVPAGQEVDPDSVVTGLCSATDGTNTVFVHGITGGREGQERAMELARAALAAID</sequence>
<name>A0A7Y9ZHP2_9ACTN</name>
<accession>A0A7Y9ZHP2</accession>